<organism evidence="3 4">
    <name type="scientific">Sneathiella chinensis</name>
    <dbReference type="NCBI Taxonomy" id="349750"/>
    <lineage>
        <taxon>Bacteria</taxon>
        <taxon>Pseudomonadati</taxon>
        <taxon>Pseudomonadota</taxon>
        <taxon>Alphaproteobacteria</taxon>
        <taxon>Sneathiellales</taxon>
        <taxon>Sneathiellaceae</taxon>
        <taxon>Sneathiella</taxon>
    </lineage>
</organism>
<dbReference type="InterPro" id="IPR021333">
    <property type="entry name" value="DUF2946"/>
</dbReference>
<sequence>MAYFSIMSGIRSILFHKGHTRSGLTGNRIGPIRLFFALIAVFLNFLVPVTHSSLAMADTGSALVEVCTGGGIKVVRMEVPVVTPDADAAAETGAGMLCDACPDCPVCQFGAVQVAALSRVAETVPFEVASGPLQGPYSPPSLREGPPRFWPETRAPPVL</sequence>
<keyword evidence="2" id="KW-0472">Membrane</keyword>
<feature type="region of interest" description="Disordered" evidence="1">
    <location>
        <begin position="135"/>
        <end position="159"/>
    </location>
</feature>
<evidence type="ECO:0008006" key="5">
    <source>
        <dbReference type="Google" id="ProtNLM"/>
    </source>
</evidence>
<accession>A0ABQ5U9I2</accession>
<evidence type="ECO:0000256" key="1">
    <source>
        <dbReference type="SAM" id="MobiDB-lite"/>
    </source>
</evidence>
<comment type="caution">
    <text evidence="3">The sequence shown here is derived from an EMBL/GenBank/DDBJ whole genome shotgun (WGS) entry which is preliminary data.</text>
</comment>
<feature type="transmembrane region" description="Helical" evidence="2">
    <location>
        <begin position="29"/>
        <end position="47"/>
    </location>
</feature>
<gene>
    <name evidence="3" type="ORF">GCM10007924_31990</name>
</gene>
<evidence type="ECO:0000313" key="4">
    <source>
        <dbReference type="Proteomes" id="UP001161409"/>
    </source>
</evidence>
<evidence type="ECO:0000313" key="3">
    <source>
        <dbReference type="EMBL" id="GLQ07977.1"/>
    </source>
</evidence>
<name>A0ABQ5U9I2_9PROT</name>
<dbReference type="Pfam" id="PF11162">
    <property type="entry name" value="DUF2946"/>
    <property type="match status" value="1"/>
</dbReference>
<keyword evidence="4" id="KW-1185">Reference proteome</keyword>
<dbReference type="EMBL" id="BSNF01000010">
    <property type="protein sequence ID" value="GLQ07977.1"/>
    <property type="molecule type" value="Genomic_DNA"/>
</dbReference>
<keyword evidence="2" id="KW-0812">Transmembrane</keyword>
<protein>
    <recommendedName>
        <fullName evidence="5">DUF2946 domain-containing protein</fullName>
    </recommendedName>
</protein>
<keyword evidence="2" id="KW-1133">Transmembrane helix</keyword>
<evidence type="ECO:0000256" key="2">
    <source>
        <dbReference type="SAM" id="Phobius"/>
    </source>
</evidence>
<dbReference type="Proteomes" id="UP001161409">
    <property type="component" value="Unassembled WGS sequence"/>
</dbReference>
<reference evidence="3" key="1">
    <citation type="journal article" date="2014" name="Int. J. Syst. Evol. Microbiol.">
        <title>Complete genome of a new Firmicutes species belonging to the dominant human colonic microbiota ('Ruminococcus bicirculans') reveals two chromosomes and a selective capacity to utilize plant glucans.</title>
        <authorList>
            <consortium name="NISC Comparative Sequencing Program"/>
            <person name="Wegmann U."/>
            <person name="Louis P."/>
            <person name="Goesmann A."/>
            <person name="Henrissat B."/>
            <person name="Duncan S.H."/>
            <person name="Flint H.J."/>
        </authorList>
    </citation>
    <scope>NUCLEOTIDE SEQUENCE</scope>
    <source>
        <strain evidence="3">NBRC 103408</strain>
    </source>
</reference>
<proteinExistence type="predicted"/>
<reference evidence="3" key="2">
    <citation type="submission" date="2023-01" db="EMBL/GenBank/DDBJ databases">
        <title>Draft genome sequence of Sneathiella chinensis strain NBRC 103408.</title>
        <authorList>
            <person name="Sun Q."/>
            <person name="Mori K."/>
        </authorList>
    </citation>
    <scope>NUCLEOTIDE SEQUENCE</scope>
    <source>
        <strain evidence="3">NBRC 103408</strain>
    </source>
</reference>